<organism evidence="2 3">
    <name type="scientific">Sphingobacterium anhuiense</name>
    <dbReference type="NCBI Taxonomy" id="493780"/>
    <lineage>
        <taxon>Bacteria</taxon>
        <taxon>Pseudomonadati</taxon>
        <taxon>Bacteroidota</taxon>
        <taxon>Sphingobacteriia</taxon>
        <taxon>Sphingobacteriales</taxon>
        <taxon>Sphingobacteriaceae</taxon>
        <taxon>Sphingobacterium</taxon>
    </lineage>
</organism>
<dbReference type="InterPro" id="IPR024079">
    <property type="entry name" value="MetalloPept_cat_dom_sf"/>
</dbReference>
<gene>
    <name evidence="2" type="ORF">ACFS6I_10940</name>
</gene>
<dbReference type="EMBL" id="JBHUPE010000004">
    <property type="protein sequence ID" value="MFD2904443.1"/>
    <property type="molecule type" value="Genomic_DNA"/>
</dbReference>
<dbReference type="InterPro" id="IPR022385">
    <property type="entry name" value="Rhs_assc_core"/>
</dbReference>
<dbReference type="Proteomes" id="UP001597509">
    <property type="component" value="Unassembled WGS sequence"/>
</dbReference>
<evidence type="ECO:0000259" key="1">
    <source>
        <dbReference type="Pfam" id="PF20041"/>
    </source>
</evidence>
<dbReference type="Pfam" id="PF20041">
    <property type="entry name" value="DUF6443"/>
    <property type="match status" value="1"/>
</dbReference>
<dbReference type="SUPFAM" id="SSF55486">
    <property type="entry name" value="Metalloproteases ('zincins'), catalytic domain"/>
    <property type="match status" value="1"/>
</dbReference>
<proteinExistence type="predicted"/>
<reference evidence="3" key="1">
    <citation type="journal article" date="2019" name="Int. J. Syst. Evol. Microbiol.">
        <title>The Global Catalogue of Microorganisms (GCM) 10K type strain sequencing project: providing services to taxonomists for standard genome sequencing and annotation.</title>
        <authorList>
            <consortium name="The Broad Institute Genomics Platform"/>
            <consortium name="The Broad Institute Genome Sequencing Center for Infectious Disease"/>
            <person name="Wu L."/>
            <person name="Ma J."/>
        </authorList>
    </citation>
    <scope>NUCLEOTIDE SEQUENCE [LARGE SCALE GENOMIC DNA]</scope>
    <source>
        <strain evidence="3">KCTC 22209</strain>
    </source>
</reference>
<accession>A0ABW5YXK7</accession>
<dbReference type="RefSeq" id="WP_380920426.1">
    <property type="nucleotide sequence ID" value="NZ_JBHUPE010000004.1"/>
</dbReference>
<dbReference type="NCBIfam" id="TIGR03696">
    <property type="entry name" value="Rhs_assc_core"/>
    <property type="match status" value="1"/>
</dbReference>
<feature type="domain" description="DUF6443" evidence="1">
    <location>
        <begin position="94"/>
        <end position="222"/>
    </location>
</feature>
<sequence length="1146" mass="125983">MKREILITIAIALGLNAQSQVLPKDTILSAYTNQTSIQALNSITLKNGFTIPSGRNVTISIVAFPTLVSQPSAGQNYILTKIFREPGVTLLNLNATRNIGQENQSVQYIDGLGRPLQTVQLMASPSYKDIVQHIEYDGFGRESTKYLPYVHSQGNGSYKTGGNGAVVNFYNKTAGTDIAGIVRTDKPFAVTVFENSPLNRVQEQGAPGADWQPLAAAGTGHTVKTTYGTNTATGLDVVKLWTVTANGASGSANYAAGKLYRTTLRDENTVNTTARAGSTDEYKDFEGRVVLKRVWETESKALNTYYVYDDFGDLRYVLPPAVTAASFTELAADPNFEKYIYAYKYDERRRLTNKKIPGKGWEYLVYNNNDQVVFTRDAEQLKRKEWSFIKYDVFGRVVMTGVEKGHEGDNHVYLQQALKDFTGPLWEDRGSVMEGYTNNTIPQNTDNITVLTVSYYDRYSDVPNIPFSNEASYSKKIKGLEVASKSKILNGTEWLWKVSYYDDYGRVVNQSSTNHLQGKDVVTNTYSFVGELETSTRVHTPKTGIATTILTKHEYDHVGRLIATKERIGSQAEVILASNSYNEIGQLKATSVGKAGTETAFVNTSTFSYNERGWRTKSSSPKFSQHLKYQDGSSPQWNGNISQQLWGDDATLPNTFSYSYDKLNRLLSGVSTPAGTASMSEIITYDELGMGNIKTLKRDALAVTTYAYNGNKLTGLTGGLEGTYTYDGNGNATKDRTGMLFSYNYLNLPQSASKTGTSVTYLYDATGTKLQKKSTVGTVNSSRDYIDGIEYNGTVIDIIHNTVGYALKSGTNYVYHYNLADHLGNVRATLKRGSTATAVDVTQRDNYYPFGKQKVVAGGNNKYLYNGKETQGELGGQYDYGARFYDAEIGRWNVIDRFASKYSNISPYSYAGLDPIKNIDINGDSIWITSSEPIRKGNDIIQNHTINITGKVLKAGMSYTTSDQLASALTTRLNSQKGSTSAVNSLGGSSIDNYSISAKFEGVDNMFSVKSGDHLVVMVDRVLGEGDAKLGGGEAVGMAMIGGLVSYVEIGTFSSMTATAFHEIGHSLGLKHPESNSVKDPMSYTGQNANFSGQQLREVTGNNVNIGPNKSFIINKTPNTRNYSTDKMPYIGPRSYMMRIPYPTQN</sequence>
<evidence type="ECO:0000313" key="2">
    <source>
        <dbReference type="EMBL" id="MFD2904443.1"/>
    </source>
</evidence>
<dbReference type="Gene3D" id="2.180.10.10">
    <property type="entry name" value="RHS repeat-associated core"/>
    <property type="match status" value="1"/>
</dbReference>
<dbReference type="InterPro" id="IPR045619">
    <property type="entry name" value="DUF6443"/>
</dbReference>
<protein>
    <submittedName>
        <fullName evidence="2">DUF6443 domain-containing protein</fullName>
    </submittedName>
</protein>
<dbReference type="Gene3D" id="3.40.390.10">
    <property type="entry name" value="Collagenase (Catalytic Domain)"/>
    <property type="match status" value="1"/>
</dbReference>
<comment type="caution">
    <text evidence="2">The sequence shown here is derived from an EMBL/GenBank/DDBJ whole genome shotgun (WGS) entry which is preliminary data.</text>
</comment>
<name>A0ABW5YXK7_9SPHI</name>
<evidence type="ECO:0000313" key="3">
    <source>
        <dbReference type="Proteomes" id="UP001597509"/>
    </source>
</evidence>
<keyword evidence="3" id="KW-1185">Reference proteome</keyword>